<keyword evidence="4" id="KW-1185">Reference proteome</keyword>
<feature type="transmembrane region" description="Helical" evidence="2">
    <location>
        <begin position="510"/>
        <end position="531"/>
    </location>
</feature>
<feature type="transmembrane region" description="Helical" evidence="2">
    <location>
        <begin position="480"/>
        <end position="503"/>
    </location>
</feature>
<keyword evidence="2" id="KW-0472">Membrane</keyword>
<proteinExistence type="predicted"/>
<protein>
    <recommendedName>
        <fullName evidence="5">DUF4203 domain-containing protein</fullName>
    </recommendedName>
</protein>
<keyword evidence="2" id="KW-1133">Transmembrane helix</keyword>
<feature type="compositionally biased region" description="Polar residues" evidence="1">
    <location>
        <begin position="742"/>
        <end position="753"/>
    </location>
</feature>
<name>A0A564Z1K5_HYMDI</name>
<evidence type="ECO:0000256" key="1">
    <source>
        <dbReference type="SAM" id="MobiDB-lite"/>
    </source>
</evidence>
<dbReference type="Proteomes" id="UP000321570">
    <property type="component" value="Unassembled WGS sequence"/>
</dbReference>
<dbReference type="AlphaFoldDB" id="A0A564Z1K5"/>
<organism evidence="3 4">
    <name type="scientific">Hymenolepis diminuta</name>
    <name type="common">Rat tapeworm</name>
    <dbReference type="NCBI Taxonomy" id="6216"/>
    <lineage>
        <taxon>Eukaryota</taxon>
        <taxon>Metazoa</taxon>
        <taxon>Spiralia</taxon>
        <taxon>Lophotrochozoa</taxon>
        <taxon>Platyhelminthes</taxon>
        <taxon>Cestoda</taxon>
        <taxon>Eucestoda</taxon>
        <taxon>Cyclophyllidea</taxon>
        <taxon>Hymenolepididae</taxon>
        <taxon>Hymenolepis</taxon>
    </lineage>
</organism>
<keyword evidence="2" id="KW-0812">Transmembrane</keyword>
<feature type="region of interest" description="Disordered" evidence="1">
    <location>
        <begin position="730"/>
        <end position="792"/>
    </location>
</feature>
<evidence type="ECO:0000313" key="3">
    <source>
        <dbReference type="EMBL" id="VUZ53365.1"/>
    </source>
</evidence>
<feature type="compositionally biased region" description="Polar residues" evidence="1">
    <location>
        <begin position="772"/>
        <end position="792"/>
    </location>
</feature>
<reference evidence="3 4" key="1">
    <citation type="submission" date="2019-07" db="EMBL/GenBank/DDBJ databases">
        <authorList>
            <person name="Jastrzebski P J."/>
            <person name="Paukszto L."/>
            <person name="Jastrzebski P J."/>
        </authorList>
    </citation>
    <scope>NUCLEOTIDE SEQUENCE [LARGE SCALE GENOMIC DNA]</scope>
    <source>
        <strain evidence="3 4">WMS-il1</strain>
    </source>
</reference>
<accession>A0A564Z1K5</accession>
<dbReference type="Pfam" id="PF25992">
    <property type="entry name" value="Ig_TM7SF3_N"/>
    <property type="match status" value="1"/>
</dbReference>
<feature type="non-terminal residue" evidence="3">
    <location>
        <position position="1"/>
    </location>
</feature>
<feature type="transmembrane region" description="Helical" evidence="2">
    <location>
        <begin position="452"/>
        <end position="474"/>
    </location>
</feature>
<feature type="transmembrane region" description="Helical" evidence="2">
    <location>
        <begin position="333"/>
        <end position="357"/>
    </location>
</feature>
<gene>
    <name evidence="3" type="ORF">WMSIL1_LOCUS11535</name>
</gene>
<feature type="transmembrane region" description="Helical" evidence="2">
    <location>
        <begin position="285"/>
        <end position="304"/>
    </location>
</feature>
<sequence length="792" mass="87877">DTSQFLTFSIHCPFNKIWASLSIDCPSHSSQYGYNLGIVNQQRIMNDTQMLYICSFHSQPIQAAIRASLYKTEGVIPGGCGIGSSRNFSSSTIETHWWNENGDLLDNTAERLRWWTSTIRFYAASPAHTDSQSCGNLNSSFFDDLIYRIYYIPLVTSGGSVNTFSNPTPIQVLQSLGHLSSYGEAPLRGTLVGSFKARDLRLFEDNSHEIQVARHLGTAAVYNVIAEYKMNTYGGIESSTFVAYAPTVLYTCPHSEKSSDAVRSTSDQLTCDLLENASVTTKMCIGVIFVGATLYALAGSFYVWFRCGVAIFLTLTYFCLLIFYGYVPSEDKAGYVVVAGLIIPMALACVLMIVIYLSCFRRSHVPGAPPLTPDIFHPGHGPTTYGSFNWDHGWNQFDSNPYPVHSSQSPPCPIVPPSSSSQVDIGRSSGFVRFFNYCCWCRQLNLFRLWRLTRLVSIFPAILLLTSFIMQLALEFLGDALRNVCLHFTTFVIVYLVLLGLMFKYKNLSFGVSVGLTGLYVILTSVALLGVKNSLLPYVLLDEFLVLAWPKERLRVFNIPAYGRNDIIFLIVWLVGSIVIGLITLCTLRLSDSHQHHSAARRARFAPAGNPTEADSSIGCLEELRNRWRRRRRMGPFAATALSVAADEIEPIVPSADVFDSIPIPQSQPPPSRLSESISQAMSVWPPVPMGPAPLFTGSRNEVFGTNPTLITYPPPIAPMSRAEWREVRERNRLPRERSTEEGANSPTGSLNPFGSDEDHVLDTSTREPHPLSTSNQVEESKAVVNQSSDDL</sequence>
<evidence type="ECO:0000313" key="4">
    <source>
        <dbReference type="Proteomes" id="UP000321570"/>
    </source>
</evidence>
<evidence type="ECO:0008006" key="5">
    <source>
        <dbReference type="Google" id="ProtNLM"/>
    </source>
</evidence>
<feature type="transmembrane region" description="Helical" evidence="2">
    <location>
        <begin position="567"/>
        <end position="588"/>
    </location>
</feature>
<feature type="transmembrane region" description="Helical" evidence="2">
    <location>
        <begin position="309"/>
        <end position="327"/>
    </location>
</feature>
<dbReference type="EMBL" id="CABIJS010000555">
    <property type="protein sequence ID" value="VUZ53365.1"/>
    <property type="molecule type" value="Genomic_DNA"/>
</dbReference>
<feature type="compositionally biased region" description="Basic and acidic residues" evidence="1">
    <location>
        <begin position="757"/>
        <end position="770"/>
    </location>
</feature>
<feature type="compositionally biased region" description="Basic and acidic residues" evidence="1">
    <location>
        <begin position="730"/>
        <end position="741"/>
    </location>
</feature>
<evidence type="ECO:0000256" key="2">
    <source>
        <dbReference type="SAM" id="Phobius"/>
    </source>
</evidence>